<organism evidence="2 3">
    <name type="scientific">Mycolicibacterium helvum</name>
    <dbReference type="NCBI Taxonomy" id="1534349"/>
    <lineage>
        <taxon>Bacteria</taxon>
        <taxon>Bacillati</taxon>
        <taxon>Actinomycetota</taxon>
        <taxon>Actinomycetes</taxon>
        <taxon>Mycobacteriales</taxon>
        <taxon>Mycobacteriaceae</taxon>
        <taxon>Mycolicibacterium</taxon>
    </lineage>
</organism>
<dbReference type="RefSeq" id="WP_163746420.1">
    <property type="nucleotide sequence ID" value="NZ_AP022596.1"/>
</dbReference>
<evidence type="ECO:0000313" key="2">
    <source>
        <dbReference type="EMBL" id="BBY62639.1"/>
    </source>
</evidence>
<evidence type="ECO:0000256" key="1">
    <source>
        <dbReference type="SAM" id="MobiDB-lite"/>
    </source>
</evidence>
<proteinExistence type="predicted"/>
<feature type="region of interest" description="Disordered" evidence="1">
    <location>
        <begin position="101"/>
        <end position="127"/>
    </location>
</feature>
<gene>
    <name evidence="2" type="ORF">MHEL_08820</name>
</gene>
<dbReference type="EMBL" id="AP022596">
    <property type="protein sequence ID" value="BBY62639.1"/>
    <property type="molecule type" value="Genomic_DNA"/>
</dbReference>
<protein>
    <submittedName>
        <fullName evidence="2">Uncharacterized protein</fullName>
    </submittedName>
</protein>
<dbReference type="Proteomes" id="UP000467148">
    <property type="component" value="Chromosome"/>
</dbReference>
<dbReference type="AlphaFoldDB" id="A0A7I7T2E3"/>
<accession>A0A7I7T2E3</accession>
<sequence>MKKLTTSWGVGNAGTAAALGAVVRAATGALTLVSAALTAAPDAVAGLDDFDAAGGFKRMVGRCWPVDLVLLLDVLGPLVPADPAVSADAVAGIEASAAPMPRAIAEAPSQPPNSAGSTRNQEGRRVS</sequence>
<name>A0A7I7T2E3_9MYCO</name>
<evidence type="ECO:0000313" key="3">
    <source>
        <dbReference type="Proteomes" id="UP000467148"/>
    </source>
</evidence>
<reference evidence="2 3" key="1">
    <citation type="journal article" date="2019" name="Emerg. Microbes Infect.">
        <title>Comprehensive subspecies identification of 175 nontuberculous mycobacteria species based on 7547 genomic profiles.</title>
        <authorList>
            <person name="Matsumoto Y."/>
            <person name="Kinjo T."/>
            <person name="Motooka D."/>
            <person name="Nabeya D."/>
            <person name="Jung N."/>
            <person name="Uechi K."/>
            <person name="Horii T."/>
            <person name="Iida T."/>
            <person name="Fujita J."/>
            <person name="Nakamura S."/>
        </authorList>
    </citation>
    <scope>NUCLEOTIDE SEQUENCE [LARGE SCALE GENOMIC DNA]</scope>
    <source>
        <strain evidence="2 3">JCM 30396</strain>
    </source>
</reference>
<keyword evidence="3" id="KW-1185">Reference proteome</keyword>
<dbReference type="KEGG" id="mhev:MHEL_08820"/>